<proteinExistence type="predicted"/>
<protein>
    <submittedName>
        <fullName evidence="2">Uncharacterized protein</fullName>
    </submittedName>
</protein>
<name>A0ABQ9FBB8_TEGGR</name>
<feature type="region of interest" description="Disordered" evidence="1">
    <location>
        <begin position="24"/>
        <end position="65"/>
    </location>
</feature>
<evidence type="ECO:0000256" key="1">
    <source>
        <dbReference type="SAM" id="MobiDB-lite"/>
    </source>
</evidence>
<organism evidence="2 3">
    <name type="scientific">Tegillarca granosa</name>
    <name type="common">Malaysian cockle</name>
    <name type="synonym">Anadara granosa</name>
    <dbReference type="NCBI Taxonomy" id="220873"/>
    <lineage>
        <taxon>Eukaryota</taxon>
        <taxon>Metazoa</taxon>
        <taxon>Spiralia</taxon>
        <taxon>Lophotrochozoa</taxon>
        <taxon>Mollusca</taxon>
        <taxon>Bivalvia</taxon>
        <taxon>Autobranchia</taxon>
        <taxon>Pteriomorphia</taxon>
        <taxon>Arcoida</taxon>
        <taxon>Arcoidea</taxon>
        <taxon>Arcidae</taxon>
        <taxon>Tegillarca</taxon>
    </lineage>
</organism>
<evidence type="ECO:0000313" key="3">
    <source>
        <dbReference type="Proteomes" id="UP001217089"/>
    </source>
</evidence>
<gene>
    <name evidence="2" type="ORF">KUTeg_006779</name>
</gene>
<sequence length="65" mass="7245">MMAESNTCLPGKMRLQMKLTPTKIPFTSSSEASSTPSHWNMSGPPGSIQDDYNNAMQQRKLEKEV</sequence>
<feature type="compositionally biased region" description="Low complexity" evidence="1">
    <location>
        <begin position="28"/>
        <end position="37"/>
    </location>
</feature>
<dbReference type="Proteomes" id="UP001217089">
    <property type="component" value="Unassembled WGS sequence"/>
</dbReference>
<evidence type="ECO:0000313" key="2">
    <source>
        <dbReference type="EMBL" id="KAJ8314629.1"/>
    </source>
</evidence>
<keyword evidence="3" id="KW-1185">Reference proteome</keyword>
<accession>A0ABQ9FBB8</accession>
<reference evidence="2 3" key="1">
    <citation type="submission" date="2022-12" db="EMBL/GenBank/DDBJ databases">
        <title>Chromosome-level genome of Tegillarca granosa.</title>
        <authorList>
            <person name="Kim J."/>
        </authorList>
    </citation>
    <scope>NUCLEOTIDE SEQUENCE [LARGE SCALE GENOMIC DNA]</scope>
    <source>
        <strain evidence="2">Teg-2019</strain>
        <tissue evidence="2">Adductor muscle</tissue>
    </source>
</reference>
<comment type="caution">
    <text evidence="2">The sequence shown here is derived from an EMBL/GenBank/DDBJ whole genome shotgun (WGS) entry which is preliminary data.</text>
</comment>
<dbReference type="EMBL" id="JARBDR010000337">
    <property type="protein sequence ID" value="KAJ8314629.1"/>
    <property type="molecule type" value="Genomic_DNA"/>
</dbReference>